<evidence type="ECO:0000313" key="3">
    <source>
        <dbReference type="Proteomes" id="UP000005408"/>
    </source>
</evidence>
<dbReference type="EnsemblMetazoa" id="G34272.1">
    <property type="protein sequence ID" value="G34272.1:cds"/>
    <property type="gene ID" value="G34272"/>
</dbReference>
<evidence type="ECO:0000313" key="2">
    <source>
        <dbReference type="EnsemblMetazoa" id="G34272.1:cds"/>
    </source>
</evidence>
<dbReference type="AlphaFoldDB" id="A0A8W8MN88"/>
<evidence type="ECO:0000256" key="1">
    <source>
        <dbReference type="SAM" id="Phobius"/>
    </source>
</evidence>
<sequence length="165" mass="18893">MADYLVAGFSYVFELHYEGPRQFRSSKSLLSALQNPVIVNKKLQKELEAHRIVGPFVTLPFDYLQISKKRRGVAGLPKLTLNQLFASYLFAERIMNYWDFSGMVAFTLINAYPWVALVLVLFLRNFPQDLNGLVKRFLEVSLDSEDEPTAIPSHLLQLSKTQLLP</sequence>
<keyword evidence="1" id="KW-1133">Transmembrane helix</keyword>
<proteinExistence type="predicted"/>
<dbReference type="Proteomes" id="UP000005408">
    <property type="component" value="Unassembled WGS sequence"/>
</dbReference>
<keyword evidence="3" id="KW-1185">Reference proteome</keyword>
<accession>A0A8W8MN88</accession>
<reference evidence="2" key="1">
    <citation type="submission" date="2022-08" db="UniProtKB">
        <authorList>
            <consortium name="EnsemblMetazoa"/>
        </authorList>
    </citation>
    <scope>IDENTIFICATION</scope>
    <source>
        <strain evidence="2">05x7-T-G4-1.051#20</strain>
    </source>
</reference>
<feature type="transmembrane region" description="Helical" evidence="1">
    <location>
        <begin position="103"/>
        <end position="123"/>
    </location>
</feature>
<organism evidence="2 3">
    <name type="scientific">Magallana gigas</name>
    <name type="common">Pacific oyster</name>
    <name type="synonym">Crassostrea gigas</name>
    <dbReference type="NCBI Taxonomy" id="29159"/>
    <lineage>
        <taxon>Eukaryota</taxon>
        <taxon>Metazoa</taxon>
        <taxon>Spiralia</taxon>
        <taxon>Lophotrochozoa</taxon>
        <taxon>Mollusca</taxon>
        <taxon>Bivalvia</taxon>
        <taxon>Autobranchia</taxon>
        <taxon>Pteriomorphia</taxon>
        <taxon>Ostreida</taxon>
        <taxon>Ostreoidea</taxon>
        <taxon>Ostreidae</taxon>
        <taxon>Magallana</taxon>
    </lineage>
</organism>
<protein>
    <submittedName>
        <fullName evidence="2">Uncharacterized protein</fullName>
    </submittedName>
</protein>
<name>A0A8W8MN88_MAGGI</name>
<keyword evidence="1" id="KW-0472">Membrane</keyword>
<keyword evidence="1" id="KW-0812">Transmembrane</keyword>